<comment type="caution">
    <text evidence="1">The sequence shown here is derived from an EMBL/GenBank/DDBJ whole genome shotgun (WGS) entry which is preliminary data.</text>
</comment>
<evidence type="ECO:0000313" key="2">
    <source>
        <dbReference type="Proteomes" id="UP001058974"/>
    </source>
</evidence>
<evidence type="ECO:0000313" key="1">
    <source>
        <dbReference type="EMBL" id="KAI5440175.1"/>
    </source>
</evidence>
<accession>A0A9D4YMY2</accession>
<protein>
    <submittedName>
        <fullName evidence="1">Uncharacterized protein</fullName>
    </submittedName>
</protein>
<gene>
    <name evidence="1" type="ORF">KIW84_025496</name>
</gene>
<keyword evidence="2" id="KW-1185">Reference proteome</keyword>
<proteinExistence type="predicted"/>
<dbReference type="Gramene" id="Psat02G0549600-T1">
    <property type="protein sequence ID" value="KAI5440175.1"/>
    <property type="gene ID" value="KIW84_025496"/>
</dbReference>
<name>A0A9D4YMY2_PEA</name>
<dbReference type="Proteomes" id="UP001058974">
    <property type="component" value="Chromosome 2"/>
</dbReference>
<organism evidence="1 2">
    <name type="scientific">Pisum sativum</name>
    <name type="common">Garden pea</name>
    <name type="synonym">Lathyrus oleraceus</name>
    <dbReference type="NCBI Taxonomy" id="3888"/>
    <lineage>
        <taxon>Eukaryota</taxon>
        <taxon>Viridiplantae</taxon>
        <taxon>Streptophyta</taxon>
        <taxon>Embryophyta</taxon>
        <taxon>Tracheophyta</taxon>
        <taxon>Spermatophyta</taxon>
        <taxon>Magnoliopsida</taxon>
        <taxon>eudicotyledons</taxon>
        <taxon>Gunneridae</taxon>
        <taxon>Pentapetalae</taxon>
        <taxon>rosids</taxon>
        <taxon>fabids</taxon>
        <taxon>Fabales</taxon>
        <taxon>Fabaceae</taxon>
        <taxon>Papilionoideae</taxon>
        <taxon>50 kb inversion clade</taxon>
        <taxon>NPAAA clade</taxon>
        <taxon>Hologalegina</taxon>
        <taxon>IRL clade</taxon>
        <taxon>Fabeae</taxon>
        <taxon>Lathyrus</taxon>
    </lineage>
</organism>
<sequence length="95" mass="10992">MNDENNKDKVVFAIIDMRYKLEVLGVDGKFRARFVFWDIDCVKLMGKSSLEPKRQLIEVGEDNPLEFPYPLDAKKELHTSKLHVSEPSSHDELPC</sequence>
<dbReference type="EMBL" id="JAMSHJ010000002">
    <property type="protein sequence ID" value="KAI5440175.1"/>
    <property type="molecule type" value="Genomic_DNA"/>
</dbReference>
<dbReference type="AlphaFoldDB" id="A0A9D4YMY2"/>
<reference evidence="1 2" key="1">
    <citation type="journal article" date="2022" name="Nat. Genet.">
        <title>Improved pea reference genome and pan-genome highlight genomic features and evolutionary characteristics.</title>
        <authorList>
            <person name="Yang T."/>
            <person name="Liu R."/>
            <person name="Luo Y."/>
            <person name="Hu S."/>
            <person name="Wang D."/>
            <person name="Wang C."/>
            <person name="Pandey M.K."/>
            <person name="Ge S."/>
            <person name="Xu Q."/>
            <person name="Li N."/>
            <person name="Li G."/>
            <person name="Huang Y."/>
            <person name="Saxena R.K."/>
            <person name="Ji Y."/>
            <person name="Li M."/>
            <person name="Yan X."/>
            <person name="He Y."/>
            <person name="Liu Y."/>
            <person name="Wang X."/>
            <person name="Xiang C."/>
            <person name="Varshney R.K."/>
            <person name="Ding H."/>
            <person name="Gao S."/>
            <person name="Zong X."/>
        </authorList>
    </citation>
    <scope>NUCLEOTIDE SEQUENCE [LARGE SCALE GENOMIC DNA]</scope>
    <source>
        <strain evidence="1 2">cv. Zhongwan 6</strain>
    </source>
</reference>